<organism evidence="3 4">
    <name type="scientific">Candidatus Fimimorpha faecalis</name>
    <dbReference type="NCBI Taxonomy" id="2840824"/>
    <lineage>
        <taxon>Bacteria</taxon>
        <taxon>Bacillati</taxon>
        <taxon>Bacillota</taxon>
        <taxon>Clostridia</taxon>
        <taxon>Eubacteriales</taxon>
        <taxon>Candidatus Fimimorpha</taxon>
    </lineage>
</organism>
<evidence type="ECO:0000256" key="1">
    <source>
        <dbReference type="SAM" id="Coils"/>
    </source>
</evidence>
<dbReference type="AlphaFoldDB" id="A0A9D1EG68"/>
<evidence type="ECO:0000313" key="4">
    <source>
        <dbReference type="Proteomes" id="UP000824201"/>
    </source>
</evidence>
<accession>A0A9D1EG68</accession>
<evidence type="ECO:0000313" key="3">
    <source>
        <dbReference type="EMBL" id="HIR89570.1"/>
    </source>
</evidence>
<keyword evidence="2" id="KW-0812">Transmembrane</keyword>
<evidence type="ECO:0000256" key="2">
    <source>
        <dbReference type="SAM" id="Phobius"/>
    </source>
</evidence>
<keyword evidence="2" id="KW-0472">Membrane</keyword>
<protein>
    <submittedName>
        <fullName evidence="3">Uncharacterized protein</fullName>
    </submittedName>
</protein>
<feature type="transmembrane region" description="Helical" evidence="2">
    <location>
        <begin position="31"/>
        <end position="51"/>
    </location>
</feature>
<name>A0A9D1EG68_9FIRM</name>
<keyword evidence="2" id="KW-1133">Transmembrane helix</keyword>
<comment type="caution">
    <text evidence="3">The sequence shown here is derived from an EMBL/GenBank/DDBJ whole genome shotgun (WGS) entry which is preliminary data.</text>
</comment>
<proteinExistence type="predicted"/>
<dbReference type="EMBL" id="DVHN01000154">
    <property type="protein sequence ID" value="HIR89570.1"/>
    <property type="molecule type" value="Genomic_DNA"/>
</dbReference>
<reference evidence="3" key="1">
    <citation type="submission" date="2020-10" db="EMBL/GenBank/DDBJ databases">
        <authorList>
            <person name="Gilroy R."/>
        </authorList>
    </citation>
    <scope>NUCLEOTIDE SEQUENCE</scope>
    <source>
        <strain evidence="3">ChiW13-3771</strain>
    </source>
</reference>
<gene>
    <name evidence="3" type="ORF">IAC96_11545</name>
</gene>
<reference evidence="3" key="2">
    <citation type="journal article" date="2021" name="PeerJ">
        <title>Extensive microbial diversity within the chicken gut microbiome revealed by metagenomics and culture.</title>
        <authorList>
            <person name="Gilroy R."/>
            <person name="Ravi A."/>
            <person name="Getino M."/>
            <person name="Pursley I."/>
            <person name="Horton D.L."/>
            <person name="Alikhan N.F."/>
            <person name="Baker D."/>
            <person name="Gharbi K."/>
            <person name="Hall N."/>
            <person name="Watson M."/>
            <person name="Adriaenssens E.M."/>
            <person name="Foster-Nyarko E."/>
            <person name="Jarju S."/>
            <person name="Secka A."/>
            <person name="Antonio M."/>
            <person name="Oren A."/>
            <person name="Chaudhuri R.R."/>
            <person name="La Ragione R."/>
            <person name="Hildebrand F."/>
            <person name="Pallen M.J."/>
        </authorList>
    </citation>
    <scope>NUCLEOTIDE SEQUENCE</scope>
    <source>
        <strain evidence="3">ChiW13-3771</strain>
    </source>
</reference>
<keyword evidence="1" id="KW-0175">Coiled coil</keyword>
<sequence length="601" mass="70376">MLAIIIGIFIGGCIGALLFDIMGVSEDAITVYHAIFLIVINIIGGVIGGIINSKIKKRKREELERSHEIERREQELKRRKIEWQNQFIDWDNRLVKCYQIIENSIGSGVEEESLYSPIWRLEKEMMNAEMREQYIKRFDERLSYHQEWIKNYITGNMYGNYAIKCVLDALKCLKASYRQDNKFNSAIDGLKKFIHSLEETTNYISFDMYGDCNFPLDDSKEMEYMDIHALEIEHRLQTSINNVNDNTDGYYIGIVKNLTPEFIEISCKLMWYYAKKKPFNVTKFDSARNIYGIYTTKYFTNSKNKNGELIGFVKVEEILARIYAKNQMGGIETVRQEMDYVNLWLRKNISLKNEAECYIFASGLAWMELYELEREILKNLVKFNVQLPADLQERLSFLENGGTSNVKIYEIEPTGEFLYDTSSIDWKAAEYEVFFRKLSMKNMQLKYSLAIQKWKKTIPLSKGQKVDQDKIYSQFVDMIEDFDGEVTCEKVTAKAINRVNEENENAILFQFNSKKNRCVSILFSSEKYGRNLNLMIITLFTPEKELNNDELKKCAMSIKDSIYVDSFKESILQEIDLVLREKKSIYDCDEEESVSAKKVFE</sequence>
<feature type="coiled-coil region" evidence="1">
    <location>
        <begin position="59"/>
        <end position="86"/>
    </location>
</feature>
<dbReference type="Proteomes" id="UP000824201">
    <property type="component" value="Unassembled WGS sequence"/>
</dbReference>